<evidence type="ECO:0000256" key="1">
    <source>
        <dbReference type="SAM" id="MobiDB-lite"/>
    </source>
</evidence>
<dbReference type="EMBL" id="CAUYUJ010003040">
    <property type="protein sequence ID" value="CAK0803571.1"/>
    <property type="molecule type" value="Genomic_DNA"/>
</dbReference>
<evidence type="ECO:0000313" key="2">
    <source>
        <dbReference type="EMBL" id="CAK0803571.1"/>
    </source>
</evidence>
<comment type="caution">
    <text evidence="2">The sequence shown here is derived from an EMBL/GenBank/DDBJ whole genome shotgun (WGS) entry which is preliminary data.</text>
</comment>
<feature type="region of interest" description="Disordered" evidence="1">
    <location>
        <begin position="124"/>
        <end position="153"/>
    </location>
</feature>
<feature type="compositionally biased region" description="Low complexity" evidence="1">
    <location>
        <begin position="1"/>
        <end position="19"/>
    </location>
</feature>
<gene>
    <name evidence="2" type="ORF">PCOR1329_LOCUS10689</name>
</gene>
<feature type="non-terminal residue" evidence="2">
    <location>
        <position position="1"/>
    </location>
</feature>
<feature type="region of interest" description="Disordered" evidence="1">
    <location>
        <begin position="1"/>
        <end position="61"/>
    </location>
</feature>
<organism evidence="2 3">
    <name type="scientific">Prorocentrum cordatum</name>
    <dbReference type="NCBI Taxonomy" id="2364126"/>
    <lineage>
        <taxon>Eukaryota</taxon>
        <taxon>Sar</taxon>
        <taxon>Alveolata</taxon>
        <taxon>Dinophyceae</taxon>
        <taxon>Prorocentrales</taxon>
        <taxon>Prorocentraceae</taxon>
        <taxon>Prorocentrum</taxon>
    </lineage>
</organism>
<feature type="region of interest" description="Disordered" evidence="1">
    <location>
        <begin position="194"/>
        <end position="226"/>
    </location>
</feature>
<name>A0ABN9QCD3_9DINO</name>
<feature type="compositionally biased region" description="Basic and acidic residues" evidence="1">
    <location>
        <begin position="144"/>
        <end position="153"/>
    </location>
</feature>
<evidence type="ECO:0008006" key="4">
    <source>
        <dbReference type="Google" id="ProtNLM"/>
    </source>
</evidence>
<evidence type="ECO:0000313" key="3">
    <source>
        <dbReference type="Proteomes" id="UP001189429"/>
    </source>
</evidence>
<sequence>GVPARASRGRGSQARSRAPGIRRSDLFTTGFPRGRQAHPHPRPRWQGPLGHDPAHTGRFFPGAPRVERARATAEPRHRAPESQAARARIHGYVHRARLPPWLDQDASMPGGGQVVVPSAGRMAADGPCAREQRPRATAPGPARAAEEGEDKRREIVAARRRANRRRFLGADGAFAGECRSGLCGTDCAGCARAARAPASRRAAPPPAPPWRPGGGRASRGRAPPVM</sequence>
<dbReference type="Proteomes" id="UP001189429">
    <property type="component" value="Unassembled WGS sequence"/>
</dbReference>
<protein>
    <recommendedName>
        <fullName evidence="4">Nuclear transcription factor Y subunit</fullName>
    </recommendedName>
</protein>
<keyword evidence="3" id="KW-1185">Reference proteome</keyword>
<accession>A0ABN9QCD3</accession>
<reference evidence="2" key="1">
    <citation type="submission" date="2023-10" db="EMBL/GenBank/DDBJ databases">
        <authorList>
            <person name="Chen Y."/>
            <person name="Shah S."/>
            <person name="Dougan E. K."/>
            <person name="Thang M."/>
            <person name="Chan C."/>
        </authorList>
    </citation>
    <scope>NUCLEOTIDE SEQUENCE [LARGE SCALE GENOMIC DNA]</scope>
</reference>
<feature type="non-terminal residue" evidence="2">
    <location>
        <position position="226"/>
    </location>
</feature>
<proteinExistence type="predicted"/>